<keyword evidence="1" id="KW-0812">Transmembrane</keyword>
<feature type="transmembrane region" description="Helical" evidence="1">
    <location>
        <begin position="57"/>
        <end position="77"/>
    </location>
</feature>
<evidence type="ECO:0008006" key="4">
    <source>
        <dbReference type="Google" id="ProtNLM"/>
    </source>
</evidence>
<comment type="caution">
    <text evidence="2">The sequence shown here is derived from an EMBL/GenBank/DDBJ whole genome shotgun (WGS) entry which is preliminary data.</text>
</comment>
<accession>A0ABR8Q2Q7</accession>
<keyword evidence="3" id="KW-1185">Reference proteome</keyword>
<keyword evidence="1" id="KW-0472">Membrane</keyword>
<proteinExistence type="predicted"/>
<dbReference type="EMBL" id="JACSQZ010000015">
    <property type="protein sequence ID" value="MBD7914704.1"/>
    <property type="molecule type" value="Genomic_DNA"/>
</dbReference>
<gene>
    <name evidence="2" type="ORF">H9660_06060</name>
</gene>
<protein>
    <recommendedName>
        <fullName evidence="4">YcxB-like protein domain-containing protein</fullName>
    </recommendedName>
</protein>
<dbReference type="Proteomes" id="UP000640335">
    <property type="component" value="Unassembled WGS sequence"/>
</dbReference>
<evidence type="ECO:0000313" key="2">
    <source>
        <dbReference type="EMBL" id="MBD7914704.1"/>
    </source>
</evidence>
<name>A0ABR8Q2Q7_9CLOT</name>
<feature type="transmembrane region" description="Helical" evidence="1">
    <location>
        <begin position="23"/>
        <end position="45"/>
    </location>
</feature>
<reference evidence="2 3" key="1">
    <citation type="submission" date="2020-08" db="EMBL/GenBank/DDBJ databases">
        <title>A Genomic Blueprint of the Chicken Gut Microbiome.</title>
        <authorList>
            <person name="Gilroy R."/>
            <person name="Ravi A."/>
            <person name="Getino M."/>
            <person name="Pursley I."/>
            <person name="Horton D.L."/>
            <person name="Alikhan N.-F."/>
            <person name="Baker D."/>
            <person name="Gharbi K."/>
            <person name="Hall N."/>
            <person name="Watson M."/>
            <person name="Adriaenssens E.M."/>
            <person name="Foster-Nyarko E."/>
            <person name="Jarju S."/>
            <person name="Secka A."/>
            <person name="Antonio M."/>
            <person name="Oren A."/>
            <person name="Chaudhuri R."/>
            <person name="La Ragione R.M."/>
            <person name="Hildebrand F."/>
            <person name="Pallen M.J."/>
        </authorList>
    </citation>
    <scope>NUCLEOTIDE SEQUENCE [LARGE SCALE GENOMIC DNA]</scope>
    <source>
        <strain evidence="2 3">Sa3CUN1</strain>
    </source>
</reference>
<evidence type="ECO:0000256" key="1">
    <source>
        <dbReference type="SAM" id="Phobius"/>
    </source>
</evidence>
<organism evidence="2 3">
    <name type="scientific">Clostridium gallinarum</name>
    <dbReference type="NCBI Taxonomy" id="2762246"/>
    <lineage>
        <taxon>Bacteria</taxon>
        <taxon>Bacillati</taxon>
        <taxon>Bacillota</taxon>
        <taxon>Clostridia</taxon>
        <taxon>Eubacteriales</taxon>
        <taxon>Clostridiaceae</taxon>
        <taxon>Clostridium</taxon>
    </lineage>
</organism>
<evidence type="ECO:0000313" key="3">
    <source>
        <dbReference type="Proteomes" id="UP000640335"/>
    </source>
</evidence>
<keyword evidence="1" id="KW-1133">Transmembrane helix</keyword>
<dbReference type="RefSeq" id="WP_191749471.1">
    <property type="nucleotide sequence ID" value="NZ_JACSQZ010000015.1"/>
</dbReference>
<sequence>MYKYNLVNNDEFKIAYKKYLRKYLLKSILILISIITIIVFLATYFCLKMFYKDNASSFPFVILILITLEVLLIFIAYKKELKKLLNSIYNCEINLSFDEKGILILQDDIEKHINWNAVRDVIVQGDNLILSFKITGFTGNFFYFKFFDTPKEFIVSDMKKYTKVKEVK</sequence>